<evidence type="ECO:0000313" key="2">
    <source>
        <dbReference type="Proteomes" id="UP001057402"/>
    </source>
</evidence>
<comment type="caution">
    <text evidence="1">The sequence shown here is derived from an EMBL/GenBank/DDBJ whole genome shotgun (WGS) entry which is preliminary data.</text>
</comment>
<proteinExistence type="predicted"/>
<dbReference type="Proteomes" id="UP001057402">
    <property type="component" value="Chromosome 4"/>
</dbReference>
<sequence length="79" mass="9028">MTLYSCLKMRTLSSFPRRKLPEVTPAEDLVDVESEDSLEVVEKAKKQADEILKVDPHHPVVFREPARKSSTTNHKDADH</sequence>
<protein>
    <submittedName>
        <fullName evidence="1">Uncharacterized protein</fullName>
    </submittedName>
</protein>
<evidence type="ECO:0000313" key="1">
    <source>
        <dbReference type="EMBL" id="KAI4372687.1"/>
    </source>
</evidence>
<reference evidence="2" key="1">
    <citation type="journal article" date="2023" name="Front. Plant Sci.">
        <title>Chromosomal-level genome assembly of Melastoma candidum provides insights into trichome evolution.</title>
        <authorList>
            <person name="Zhong Y."/>
            <person name="Wu W."/>
            <person name="Sun C."/>
            <person name="Zou P."/>
            <person name="Liu Y."/>
            <person name="Dai S."/>
            <person name="Zhou R."/>
        </authorList>
    </citation>
    <scope>NUCLEOTIDE SEQUENCE [LARGE SCALE GENOMIC DNA]</scope>
</reference>
<gene>
    <name evidence="1" type="ORF">MLD38_010887</name>
</gene>
<organism evidence="1 2">
    <name type="scientific">Melastoma candidum</name>
    <dbReference type="NCBI Taxonomy" id="119954"/>
    <lineage>
        <taxon>Eukaryota</taxon>
        <taxon>Viridiplantae</taxon>
        <taxon>Streptophyta</taxon>
        <taxon>Embryophyta</taxon>
        <taxon>Tracheophyta</taxon>
        <taxon>Spermatophyta</taxon>
        <taxon>Magnoliopsida</taxon>
        <taxon>eudicotyledons</taxon>
        <taxon>Gunneridae</taxon>
        <taxon>Pentapetalae</taxon>
        <taxon>rosids</taxon>
        <taxon>malvids</taxon>
        <taxon>Myrtales</taxon>
        <taxon>Melastomataceae</taxon>
        <taxon>Melastomatoideae</taxon>
        <taxon>Melastomateae</taxon>
        <taxon>Melastoma</taxon>
    </lineage>
</organism>
<dbReference type="EMBL" id="CM042883">
    <property type="protein sequence ID" value="KAI4372687.1"/>
    <property type="molecule type" value="Genomic_DNA"/>
</dbReference>
<name>A0ACB9R0X6_9MYRT</name>
<accession>A0ACB9R0X6</accession>
<keyword evidence="2" id="KW-1185">Reference proteome</keyword>